<comment type="caution">
    <text evidence="1">The sequence shown here is derived from an EMBL/GenBank/DDBJ whole genome shotgun (WGS) entry which is preliminary data.</text>
</comment>
<dbReference type="Proteomes" id="UP000265715">
    <property type="component" value="Unassembled WGS sequence"/>
</dbReference>
<name>A0A399EHY2_9DEIN</name>
<protein>
    <submittedName>
        <fullName evidence="1">Uncharacterized protein</fullName>
    </submittedName>
</protein>
<keyword evidence="2" id="KW-1185">Reference proteome</keyword>
<proteinExistence type="predicted"/>
<evidence type="ECO:0000313" key="1">
    <source>
        <dbReference type="EMBL" id="RIH83715.1"/>
    </source>
</evidence>
<evidence type="ECO:0000313" key="2">
    <source>
        <dbReference type="Proteomes" id="UP000265715"/>
    </source>
</evidence>
<dbReference type="AlphaFoldDB" id="A0A399EHY2"/>
<accession>A0A399EHY2</accession>
<organism evidence="1 2">
    <name type="scientific">Calidithermus terrae</name>
    <dbReference type="NCBI Taxonomy" id="1408545"/>
    <lineage>
        <taxon>Bacteria</taxon>
        <taxon>Thermotogati</taxon>
        <taxon>Deinococcota</taxon>
        <taxon>Deinococci</taxon>
        <taxon>Thermales</taxon>
        <taxon>Thermaceae</taxon>
        <taxon>Calidithermus</taxon>
    </lineage>
</organism>
<sequence length="264" mass="27445">MGPGAFGLGATLYGNDVAGIHAYEVGLGVAEAGGLAAQAQYSFTPTFEWGLTLAGSYGPGGWAVGLSPAYRGVGEFPGLGLAAYRLQPFAAYYSDAGWDAGARLDLGNLGFDPFGYLEQGWGVGGAASRLSGWEGRFTLAGSVLEQNLALQLSGHRDGWNASDPVLSEARLSAHYPLRLEWRAGDGVYALERLSLVPFAGARGVNASFEYGGGVQVLGDFILNYFAGLGVGVEVNYYSQSGFGFGLVLADGAVRALLPAGWKLP</sequence>
<reference evidence="1 2" key="1">
    <citation type="submission" date="2018-08" db="EMBL/GenBank/DDBJ databases">
        <title>Meiothermus terrae DSM 26712 genome sequencing project.</title>
        <authorList>
            <person name="Da Costa M.S."/>
            <person name="Albuquerque L."/>
            <person name="Raposo P."/>
            <person name="Froufe H.J.C."/>
            <person name="Barroso C.S."/>
            <person name="Egas C."/>
        </authorList>
    </citation>
    <scope>NUCLEOTIDE SEQUENCE [LARGE SCALE GENOMIC DNA]</scope>
    <source>
        <strain evidence="1 2">DSM 26712</strain>
    </source>
</reference>
<gene>
    <name evidence="1" type="ORF">Mterra_02188</name>
</gene>
<dbReference type="EMBL" id="QXDL01000086">
    <property type="protein sequence ID" value="RIH83715.1"/>
    <property type="molecule type" value="Genomic_DNA"/>
</dbReference>